<accession>A0ACD0NMW5</accession>
<keyword evidence="2" id="KW-1185">Reference proteome</keyword>
<dbReference type="EMBL" id="KZ820543">
    <property type="protein sequence ID" value="PWN47109.1"/>
    <property type="molecule type" value="Genomic_DNA"/>
</dbReference>
<reference evidence="1 2" key="1">
    <citation type="journal article" date="2018" name="Mol. Biol. Evol.">
        <title>Broad Genomic Sampling Reveals a Smut Pathogenic Ancestry of the Fungal Clade Ustilaginomycotina.</title>
        <authorList>
            <person name="Kijpornyongpan T."/>
            <person name="Mondo S.J."/>
            <person name="Barry K."/>
            <person name="Sandor L."/>
            <person name="Lee J."/>
            <person name="Lipzen A."/>
            <person name="Pangilinan J."/>
            <person name="LaButti K."/>
            <person name="Hainaut M."/>
            <person name="Henrissat B."/>
            <person name="Grigoriev I.V."/>
            <person name="Spatafora J.W."/>
            <person name="Aime M.C."/>
        </authorList>
    </citation>
    <scope>NUCLEOTIDE SEQUENCE [LARGE SCALE GENOMIC DNA]</scope>
    <source>
        <strain evidence="1 2">SA 807</strain>
    </source>
</reference>
<proteinExistence type="predicted"/>
<name>A0ACD0NMW5_9BASI</name>
<gene>
    <name evidence="1" type="ORF">IE53DRAFT_390759</name>
</gene>
<dbReference type="Proteomes" id="UP000245626">
    <property type="component" value="Unassembled WGS sequence"/>
</dbReference>
<evidence type="ECO:0000313" key="1">
    <source>
        <dbReference type="EMBL" id="PWN47109.1"/>
    </source>
</evidence>
<organism evidence="1 2">
    <name type="scientific">Violaceomyces palustris</name>
    <dbReference type="NCBI Taxonomy" id="1673888"/>
    <lineage>
        <taxon>Eukaryota</taxon>
        <taxon>Fungi</taxon>
        <taxon>Dikarya</taxon>
        <taxon>Basidiomycota</taxon>
        <taxon>Ustilaginomycotina</taxon>
        <taxon>Ustilaginomycetes</taxon>
        <taxon>Violaceomycetales</taxon>
        <taxon>Violaceomycetaceae</taxon>
        <taxon>Violaceomyces</taxon>
    </lineage>
</organism>
<protein>
    <submittedName>
        <fullName evidence="1">Protoporphyrinogen oxidase</fullName>
    </submittedName>
</protein>
<sequence length="1182" mass="127695">MLVVRASRYGAAIRPTCQRWSKSRTVANSAFSTSSRHGQKCIAILGGGISGLSSAYHLSRSLDPSHYRIILVEAQQRLGGWVQSQRIPIPASLSDAGTPAIAKTALIEQGPRSIRPAGYSGMVMLDLLSSLSLLPRLLTVPKTASSAQNRFIYYPSSLAKLPSTLPSLLVALFKLPFIRSLVPSLLKEPWVPSRFARPASESKAEQERLRARERLDDESVDAFVARRFGPSLAANLVSAVIHGIYAGDSRRLSVRSVLPSLWEAERTHGSVLRSVIPPTRNKRYRQATAAEAAEKQKKEQRAMEATRRLDAELVKRMQGTSVYSFPGGLQEIVDALQVELSKSPNVEIRTGAAASSIIAAKGGVQIELKGSAEPIQASRVVSALPSSILAELLGSDELPQLDHNPSVDVGVVNVVISPSSKVQLPVEGFGYLIPRTTPKNEDGILGVVFDSDSLPTQDLADPFKETNAKDVSQQRPIKLTVMMGGAHWASLAKDQLPSESSMRERAIRAISNHLSIPASLLEDPERTTILATLQRDCIPQYLVGHPARMSKLRQALSEHDTLSDRLTLVGASYTGVSLNDCVTYAKEAMDQIIEAELEGGDPVITGLEGFALPEASPAPNSASAIRNGFASSRKGSPAGSGLGSSRAYHSCASNSRSSLGMSYGRRGYSTASTDPKSTEVKRRKSLGEILADSIRSAGPMPVSTYMRTCLLDPAQGYYASANAPVGEDGQPTREVLGSRGDFVTSPEISQVFGELLAIFYIARWQACGSPSRTRMIELGPGKGTLLADMVRTFASFPRMLDTIESIQLVETSDGLMKLQLEALRSTLDKAGKSLVGSDKEVLEKDEIKVEWFPAVDNVPIEPEVWTMLTAHEFFDALPTHIFEKTVQGFREVLVDVKRKKVGQSGVTVLKPGDIAGMRSPPSSATELLSSKGAKAAKAEREEENAATAAARPEFQFVLSPSPTPWSQLLAAPNPRFKALQPGQRVEISSEAWAAARRVGELVAGRAAAPPKGFNQDPEEEERRKREEEERLSRPSVGGAGLIVDYGDDKAFGGSFRAFKNHKIVDPFHEPGNADLTANVDFLHLKSAIASTSAEYHGPMFQSHFLQALGLEPRVEALTKSASSQERSQEIQVAAKRLVDPTGMGAQYKFLGVVAPPSPSLTDQSRTGQNSKGEPVYPFEMSV</sequence>
<evidence type="ECO:0000313" key="2">
    <source>
        <dbReference type="Proteomes" id="UP000245626"/>
    </source>
</evidence>